<protein>
    <recommendedName>
        <fullName evidence="2 6">Imidazoleglycerol-phosphate dehydratase</fullName>
        <shortName evidence="6">IGPD</shortName>
        <ecNumber evidence="6 7">4.2.1.19</ecNumber>
    </recommendedName>
</protein>
<accession>A0A366HY38</accession>
<dbReference type="Pfam" id="PF00475">
    <property type="entry name" value="IGPD"/>
    <property type="match status" value="1"/>
</dbReference>
<dbReference type="NCBIfam" id="NF002111">
    <property type="entry name" value="PRK00951.2-1"/>
    <property type="match status" value="1"/>
</dbReference>
<keyword evidence="6" id="KW-0963">Cytoplasm</keyword>
<dbReference type="InterPro" id="IPR000807">
    <property type="entry name" value="ImidazoleglycerolP_deHydtase"/>
</dbReference>
<dbReference type="GO" id="GO:0000105">
    <property type="term" value="P:L-histidine biosynthetic process"/>
    <property type="evidence" value="ECO:0007669"/>
    <property type="project" value="UniProtKB-UniRule"/>
</dbReference>
<keyword evidence="3 6" id="KW-0028">Amino-acid biosynthesis</keyword>
<keyword evidence="9" id="KW-1185">Reference proteome</keyword>
<dbReference type="GO" id="GO:0005737">
    <property type="term" value="C:cytoplasm"/>
    <property type="evidence" value="ECO:0007669"/>
    <property type="project" value="UniProtKB-SubCell"/>
</dbReference>
<comment type="subcellular location">
    <subcellularLocation>
        <location evidence="6 7">Cytoplasm</location>
    </subcellularLocation>
</comment>
<keyword evidence="4 6" id="KW-0368">Histidine biosynthesis</keyword>
<sequence length="194" mass="21247">MRKSTIKRKTGETDISFSIILDGSGKCNCTTGIGFFDHMMNLFARHGSFDIDLSCNGDLEVDNHHSIEDIGIAMGNALKEALGDKGGIKRYGTFYCPMDEALSRVSLDLSGRGYLVYQVELSRDYCGDFETDSLKEFLYAFAINGGLNLHISNLYGENTHHIIESIFKALGRALKEACEIVDASGLVPSTKGSL</sequence>
<reference evidence="8 9" key="1">
    <citation type="submission" date="2018-06" db="EMBL/GenBank/DDBJ databases">
        <title>Genomic Encyclopedia of Type Strains, Phase IV (KMG-IV): sequencing the most valuable type-strain genomes for metagenomic binning, comparative biology and taxonomic classification.</title>
        <authorList>
            <person name="Goeker M."/>
        </authorList>
    </citation>
    <scope>NUCLEOTIDE SEQUENCE [LARGE SCALE GENOMIC DNA]</scope>
    <source>
        <strain evidence="8 9">DSM 22112</strain>
    </source>
</reference>
<dbReference type="Gene3D" id="3.30.230.40">
    <property type="entry name" value="Imidazole glycerol phosphate dehydratase, domain 1"/>
    <property type="match status" value="2"/>
</dbReference>
<comment type="similarity">
    <text evidence="6 7">Belongs to the imidazoleglycerol-phosphate dehydratase family.</text>
</comment>
<evidence type="ECO:0000256" key="7">
    <source>
        <dbReference type="RuleBase" id="RU000599"/>
    </source>
</evidence>
<comment type="catalytic activity">
    <reaction evidence="6 7">
        <text>D-erythro-1-(imidazol-4-yl)glycerol 3-phosphate = 3-(imidazol-4-yl)-2-oxopropyl phosphate + H2O</text>
        <dbReference type="Rhea" id="RHEA:11040"/>
        <dbReference type="ChEBI" id="CHEBI:15377"/>
        <dbReference type="ChEBI" id="CHEBI:57766"/>
        <dbReference type="ChEBI" id="CHEBI:58278"/>
        <dbReference type="EC" id="4.2.1.19"/>
    </reaction>
</comment>
<dbReference type="AlphaFoldDB" id="A0A366HY38"/>
<organism evidence="8 9">
    <name type="scientific">Alkalibaculum bacchi</name>
    <dbReference type="NCBI Taxonomy" id="645887"/>
    <lineage>
        <taxon>Bacteria</taxon>
        <taxon>Bacillati</taxon>
        <taxon>Bacillota</taxon>
        <taxon>Clostridia</taxon>
        <taxon>Eubacteriales</taxon>
        <taxon>Eubacteriaceae</taxon>
        <taxon>Alkalibaculum</taxon>
    </lineage>
</organism>
<dbReference type="RefSeq" id="WP_113921635.1">
    <property type="nucleotide sequence ID" value="NZ_QNRX01000021.1"/>
</dbReference>
<name>A0A366HY38_9FIRM</name>
<dbReference type="InterPro" id="IPR020565">
    <property type="entry name" value="ImidazoleglycerP_deHydtase_CS"/>
</dbReference>
<dbReference type="HAMAP" id="MF_00076">
    <property type="entry name" value="HisB"/>
    <property type="match status" value="1"/>
</dbReference>
<keyword evidence="5 6" id="KW-0456">Lyase</keyword>
<dbReference type="InterPro" id="IPR020568">
    <property type="entry name" value="Ribosomal_Su5_D2-typ_SF"/>
</dbReference>
<comment type="pathway">
    <text evidence="1 6 7">Amino-acid biosynthesis; L-histidine biosynthesis; L-histidine from 5-phospho-alpha-D-ribose 1-diphosphate: step 6/9.</text>
</comment>
<dbReference type="InterPro" id="IPR038494">
    <property type="entry name" value="IGPD_sf"/>
</dbReference>
<evidence type="ECO:0000256" key="1">
    <source>
        <dbReference type="ARBA" id="ARBA00005047"/>
    </source>
</evidence>
<dbReference type="GO" id="GO:0004424">
    <property type="term" value="F:imidazoleglycerol-phosphate dehydratase activity"/>
    <property type="evidence" value="ECO:0007669"/>
    <property type="project" value="UniProtKB-UniRule"/>
</dbReference>
<evidence type="ECO:0000313" key="9">
    <source>
        <dbReference type="Proteomes" id="UP000253490"/>
    </source>
</evidence>
<dbReference type="PANTHER" id="PTHR23133">
    <property type="entry name" value="IMIDAZOLEGLYCEROL-PHOSPHATE DEHYDRATASE HIS7"/>
    <property type="match status" value="1"/>
</dbReference>
<evidence type="ECO:0000256" key="5">
    <source>
        <dbReference type="ARBA" id="ARBA00023239"/>
    </source>
</evidence>
<dbReference type="Proteomes" id="UP000253490">
    <property type="component" value="Unassembled WGS sequence"/>
</dbReference>
<dbReference type="PROSITE" id="PS00954">
    <property type="entry name" value="IGP_DEHYDRATASE_1"/>
    <property type="match status" value="1"/>
</dbReference>
<dbReference type="FunFam" id="3.30.230.40:FF:000003">
    <property type="entry name" value="Imidazoleglycerol-phosphate dehydratase HisB"/>
    <property type="match status" value="1"/>
</dbReference>
<dbReference type="PROSITE" id="PS00955">
    <property type="entry name" value="IGP_DEHYDRATASE_2"/>
    <property type="match status" value="1"/>
</dbReference>
<dbReference type="CDD" id="cd07914">
    <property type="entry name" value="IGPD"/>
    <property type="match status" value="1"/>
</dbReference>
<dbReference type="UniPathway" id="UPA00031">
    <property type="reaction ID" value="UER00011"/>
</dbReference>
<evidence type="ECO:0000256" key="6">
    <source>
        <dbReference type="HAMAP-Rule" id="MF_00076"/>
    </source>
</evidence>
<dbReference type="SUPFAM" id="SSF54211">
    <property type="entry name" value="Ribosomal protein S5 domain 2-like"/>
    <property type="match status" value="2"/>
</dbReference>
<dbReference type="EMBL" id="QNRX01000021">
    <property type="protein sequence ID" value="RBP58755.1"/>
    <property type="molecule type" value="Genomic_DNA"/>
</dbReference>
<evidence type="ECO:0000313" key="8">
    <source>
        <dbReference type="EMBL" id="RBP58755.1"/>
    </source>
</evidence>
<evidence type="ECO:0000256" key="2">
    <source>
        <dbReference type="ARBA" id="ARBA00016664"/>
    </source>
</evidence>
<evidence type="ECO:0000256" key="4">
    <source>
        <dbReference type="ARBA" id="ARBA00023102"/>
    </source>
</evidence>
<dbReference type="PANTHER" id="PTHR23133:SF2">
    <property type="entry name" value="IMIDAZOLEGLYCEROL-PHOSPHATE DEHYDRATASE"/>
    <property type="match status" value="1"/>
</dbReference>
<dbReference type="EC" id="4.2.1.19" evidence="6 7"/>
<dbReference type="OrthoDB" id="9790411at2"/>
<comment type="caution">
    <text evidence="8">The sequence shown here is derived from an EMBL/GenBank/DDBJ whole genome shotgun (WGS) entry which is preliminary data.</text>
</comment>
<evidence type="ECO:0000256" key="3">
    <source>
        <dbReference type="ARBA" id="ARBA00022605"/>
    </source>
</evidence>
<gene>
    <name evidence="6" type="primary">hisB</name>
    <name evidence="8" type="ORF">DES36_12138</name>
</gene>
<proteinExistence type="inferred from homology"/>
<dbReference type="FunFam" id="3.30.230.40:FF:000001">
    <property type="entry name" value="Imidazoleglycerol-phosphate dehydratase HisB"/>
    <property type="match status" value="1"/>
</dbReference>
<dbReference type="NCBIfam" id="NF002114">
    <property type="entry name" value="PRK00951.2-4"/>
    <property type="match status" value="1"/>
</dbReference>